<dbReference type="EMBL" id="KI392616">
    <property type="protein sequence ID" value="ERN12251.1"/>
    <property type="molecule type" value="Genomic_DNA"/>
</dbReference>
<dbReference type="Proteomes" id="UP000017836">
    <property type="component" value="Unassembled WGS sequence"/>
</dbReference>
<protein>
    <submittedName>
        <fullName evidence="1">Uncharacterized protein</fullName>
    </submittedName>
</protein>
<organism evidence="1 2">
    <name type="scientific">Amborella trichopoda</name>
    <dbReference type="NCBI Taxonomy" id="13333"/>
    <lineage>
        <taxon>Eukaryota</taxon>
        <taxon>Viridiplantae</taxon>
        <taxon>Streptophyta</taxon>
        <taxon>Embryophyta</taxon>
        <taxon>Tracheophyta</taxon>
        <taxon>Spermatophyta</taxon>
        <taxon>Magnoliopsida</taxon>
        <taxon>Amborellales</taxon>
        <taxon>Amborellaceae</taxon>
        <taxon>Amborella</taxon>
    </lineage>
</organism>
<evidence type="ECO:0000313" key="1">
    <source>
        <dbReference type="EMBL" id="ERN12251.1"/>
    </source>
</evidence>
<proteinExistence type="predicted"/>
<reference evidence="2" key="1">
    <citation type="journal article" date="2013" name="Science">
        <title>The Amborella genome and the evolution of flowering plants.</title>
        <authorList>
            <consortium name="Amborella Genome Project"/>
        </authorList>
    </citation>
    <scope>NUCLEOTIDE SEQUENCE [LARGE SCALE GENOMIC DNA]</scope>
</reference>
<name>W1PWT0_AMBTC</name>
<dbReference type="Gramene" id="ERN12251">
    <property type="protein sequence ID" value="ERN12251"/>
    <property type="gene ID" value="AMTR_s00034p00227900"/>
</dbReference>
<keyword evidence="2" id="KW-1185">Reference proteome</keyword>
<accession>W1PWT0</accession>
<dbReference type="HOGENOM" id="CLU_2561340_0_0_1"/>
<evidence type="ECO:0000313" key="2">
    <source>
        <dbReference type="Proteomes" id="UP000017836"/>
    </source>
</evidence>
<sequence length="82" mass="8757">MHLPVEGAVMLEGVAPMKQPLALVEADFLSPLSTVNSGDLSLRLTVQREDQTLAHSNPPPVGALDLDEVKVSSIVEDSSMDF</sequence>
<dbReference type="AlphaFoldDB" id="W1PWT0"/>
<gene>
    <name evidence="1" type="ORF">AMTR_s00034p00227900</name>
</gene>